<feature type="compositionally biased region" description="Basic and acidic residues" evidence="7">
    <location>
        <begin position="1043"/>
        <end position="1060"/>
    </location>
</feature>
<sequence>METQTGQARMGAPGSLRTAHAINERERTSDVLTEENSNVDFSSMFLSEPVTAGLQKVGFEKPSPIQLKAIPLGRCGLDLIVQAKSGTGKTCVFSVIALEGIDLTNPSTQVLILAPTREIAVQIQDTIRAIGCEMEGLRSHVFIGGTLFGPDRQKLKKCHIAVGTPGRIKQLIEYEVLKTGTIRLFVLDEADKLLDDTFQEQVNWIYNHLSDNKQMLALSATYPEYLAKHLTKYMREPMFVRLNPKDLALRGIKQLYVELPGHSLPNKAFEIKVIKLLKILTQVSFNQCLIFSNLQTRAQNLCDILCDSGWPSECISGAQEQSQRLSAMAKLKKFQCRILISTDLTARGIDAENVNLIINLDIPTDTKTYLHRIGRAGRFGTHGAAISLASKGREMELLRNIQRQCRVTMTELPDPPPSYLLKQDHNSTGLQQVSITPQPLLPAAKMDSTRNTTTDDLENNATAETSDDALLTSSVVNKEEDPMPKSVIANGTDEQHSLHMGINGSCHKMEDSADSLADRKTTKIVESMVDQNPIPKTRRGVHEPQKVDACIQTVQEDVVQPKAKTSQIRYVTGSGDHKDRPTLPIGFEDAPEVRKLSLPQVSHIKRGDGSRRARTWYKGKESFEKFMKGQTVETKGQGSEDDRVDKETDVIEQTVKNDKELSVETSQLEGEENDADVSSRNSHVTSSKDLNIGDDYQNKYKDEVYNGSGNADREIAQKRISGLTPIQEIERYRGLLCDTFIRNHLGRGDNSTLIKLEHHDEAITAVTEAKETESVESVTPLMDISSVVNKQVARKLGDKQDAKQTQCTSKVTKDIQESDETVKVPQVESRLHHQVSNGSPDIRSRNEPETETKPKVRNTTGGKKKGKQQRIKQHVFQMSTLGALMSPKELDVALISNPNTSLCDGDLDTNDTDREKVERFPLCNKINVTHQVHHTKNGYEESQIPELGERETLKDKQVRTSVQKSLSLENDSSVSSLDDPVWAIFKNFIPACLPSEVGRKDATLSDQSSSSLCESNTSTCSSSSSETDSGSSGTNGEEEEDGKEASESNRKNKWKGKEPARNGSGKHHMGLNQAKAKEKNLSKANSCYNEENHYCEGQNKYPQCPDDPSWTTEQFPNQPSFNVEGWEYDGSYDYYAAAPIPGAAYHGRPYSSYSPQGYTNSYWNDYYHGYAQQPYAGYPYFSSCDPPHYS</sequence>
<dbReference type="AlphaFoldDB" id="A0A7M7RE99"/>
<dbReference type="InterPro" id="IPR000629">
    <property type="entry name" value="RNA-helicase_DEAD-box_CS"/>
</dbReference>
<dbReference type="InterPro" id="IPR014001">
    <property type="entry name" value="Helicase_ATP-bd"/>
</dbReference>
<dbReference type="GO" id="GO:0016787">
    <property type="term" value="F:hydrolase activity"/>
    <property type="evidence" value="ECO:0007669"/>
    <property type="project" value="UniProtKB-KW"/>
</dbReference>
<dbReference type="GO" id="GO:0005524">
    <property type="term" value="F:ATP binding"/>
    <property type="evidence" value="ECO:0007669"/>
    <property type="project" value="UniProtKB-KW"/>
</dbReference>
<evidence type="ECO:0000313" key="11">
    <source>
        <dbReference type="EnsemblMetazoa" id="XP_793570"/>
    </source>
</evidence>
<dbReference type="InterPro" id="IPR027417">
    <property type="entry name" value="P-loop_NTPase"/>
</dbReference>
<feature type="compositionally biased region" description="Basic and acidic residues" evidence="7">
    <location>
        <begin position="842"/>
        <end position="854"/>
    </location>
</feature>
<dbReference type="GO" id="GO:0003724">
    <property type="term" value="F:RNA helicase activity"/>
    <property type="evidence" value="ECO:0000318"/>
    <property type="project" value="GO_Central"/>
</dbReference>
<dbReference type="EC" id="3.6.4.13" evidence="1"/>
<dbReference type="PROSITE" id="PS51195">
    <property type="entry name" value="Q_MOTIF"/>
    <property type="match status" value="1"/>
</dbReference>
<dbReference type="SUPFAM" id="SSF52540">
    <property type="entry name" value="P-loop containing nucleoside triphosphate hydrolases"/>
    <property type="match status" value="1"/>
</dbReference>
<dbReference type="GO" id="GO:0003729">
    <property type="term" value="F:mRNA binding"/>
    <property type="evidence" value="ECO:0000318"/>
    <property type="project" value="GO_Central"/>
</dbReference>
<reference evidence="12" key="1">
    <citation type="submission" date="2015-02" db="EMBL/GenBank/DDBJ databases">
        <title>Genome sequencing for Strongylocentrotus purpuratus.</title>
        <authorList>
            <person name="Murali S."/>
            <person name="Liu Y."/>
            <person name="Vee V."/>
            <person name="English A."/>
            <person name="Wang M."/>
            <person name="Skinner E."/>
            <person name="Han Y."/>
            <person name="Muzny D.M."/>
            <person name="Worley K.C."/>
            <person name="Gibbs R.A."/>
        </authorList>
    </citation>
    <scope>NUCLEOTIDE SEQUENCE</scope>
</reference>
<feature type="region of interest" description="Disordered" evidence="7">
    <location>
        <begin position="798"/>
        <end position="871"/>
    </location>
</feature>
<dbReference type="InterPro" id="IPR001650">
    <property type="entry name" value="Helicase_C-like"/>
</dbReference>
<evidence type="ECO:0000256" key="6">
    <source>
        <dbReference type="PROSITE-ProRule" id="PRU00552"/>
    </source>
</evidence>
<evidence type="ECO:0000256" key="7">
    <source>
        <dbReference type="SAM" id="MobiDB-lite"/>
    </source>
</evidence>
<dbReference type="SMART" id="SM00487">
    <property type="entry name" value="DEXDc"/>
    <property type="match status" value="1"/>
</dbReference>
<feature type="compositionally biased region" description="Basic and acidic residues" evidence="7">
    <location>
        <begin position="947"/>
        <end position="958"/>
    </location>
</feature>
<dbReference type="KEGG" id="spu:588813"/>
<reference evidence="11" key="2">
    <citation type="submission" date="2021-01" db="UniProtKB">
        <authorList>
            <consortium name="EnsemblMetazoa"/>
        </authorList>
    </citation>
    <scope>IDENTIFICATION</scope>
</reference>
<dbReference type="SMART" id="SM00490">
    <property type="entry name" value="HELICc"/>
    <property type="match status" value="1"/>
</dbReference>
<feature type="domain" description="DEAD-box RNA helicase Q" evidence="10">
    <location>
        <begin position="39"/>
        <end position="67"/>
    </location>
</feature>
<keyword evidence="2" id="KW-0547">Nucleotide-binding</keyword>
<feature type="domain" description="Helicase ATP-binding" evidence="8">
    <location>
        <begin position="70"/>
        <end position="240"/>
    </location>
</feature>
<dbReference type="PROSITE" id="PS51192">
    <property type="entry name" value="HELICASE_ATP_BIND_1"/>
    <property type="match status" value="1"/>
</dbReference>
<evidence type="ECO:0000256" key="5">
    <source>
        <dbReference type="ARBA" id="ARBA00022840"/>
    </source>
</evidence>
<dbReference type="InterPro" id="IPR011545">
    <property type="entry name" value="DEAD/DEAH_box_helicase_dom"/>
</dbReference>
<name>A0A7M7RE99_STRPU</name>
<accession>A0A7M7RE99</accession>
<evidence type="ECO:0000259" key="10">
    <source>
        <dbReference type="PROSITE" id="PS51195"/>
    </source>
</evidence>
<dbReference type="GeneID" id="588813"/>
<evidence type="ECO:0000256" key="3">
    <source>
        <dbReference type="ARBA" id="ARBA00022801"/>
    </source>
</evidence>
<proteinExistence type="predicted"/>
<dbReference type="PANTHER" id="PTHR47958">
    <property type="entry name" value="ATP-DEPENDENT RNA HELICASE DBP3"/>
    <property type="match status" value="1"/>
</dbReference>
<keyword evidence="3" id="KW-0378">Hydrolase</keyword>
<keyword evidence="4" id="KW-0347">Helicase</keyword>
<dbReference type="OMA" id="NEENHYC"/>
<keyword evidence="12" id="KW-1185">Reference proteome</keyword>
<feature type="region of interest" description="Disordered" evidence="7">
    <location>
        <begin position="935"/>
        <end position="958"/>
    </location>
</feature>
<dbReference type="CDD" id="cd17943">
    <property type="entry name" value="DEADc_DDX20"/>
    <property type="match status" value="1"/>
</dbReference>
<dbReference type="GO" id="GO:0000387">
    <property type="term" value="P:spliceosomal snRNP assembly"/>
    <property type="evidence" value="ECO:0000318"/>
    <property type="project" value="GO_Central"/>
</dbReference>
<dbReference type="PROSITE" id="PS51194">
    <property type="entry name" value="HELICASE_CTER"/>
    <property type="match status" value="1"/>
</dbReference>
<dbReference type="EnsemblMetazoa" id="XM_788477">
    <property type="protein sequence ID" value="XP_793570"/>
    <property type="gene ID" value="LOC588813"/>
</dbReference>
<feature type="region of interest" description="Disordered" evidence="7">
    <location>
        <begin position="657"/>
        <end position="693"/>
    </location>
</feature>
<evidence type="ECO:0000256" key="1">
    <source>
        <dbReference type="ARBA" id="ARBA00012552"/>
    </source>
</evidence>
<evidence type="ECO:0000256" key="2">
    <source>
        <dbReference type="ARBA" id="ARBA00022741"/>
    </source>
</evidence>
<dbReference type="Proteomes" id="UP000007110">
    <property type="component" value="Unassembled WGS sequence"/>
</dbReference>
<feature type="compositionally biased region" description="Basic and acidic residues" evidence="7">
    <location>
        <begin position="811"/>
        <end position="822"/>
    </location>
</feature>
<dbReference type="OrthoDB" id="434041at2759"/>
<dbReference type="Gene3D" id="3.40.50.300">
    <property type="entry name" value="P-loop containing nucleotide triphosphate hydrolases"/>
    <property type="match status" value="2"/>
</dbReference>
<dbReference type="CDD" id="cd18787">
    <property type="entry name" value="SF2_C_DEAD"/>
    <property type="match status" value="1"/>
</dbReference>
<evidence type="ECO:0000313" key="12">
    <source>
        <dbReference type="Proteomes" id="UP000007110"/>
    </source>
</evidence>
<feature type="region of interest" description="Disordered" evidence="7">
    <location>
        <begin position="436"/>
        <end position="466"/>
    </location>
</feature>
<protein>
    <recommendedName>
        <fullName evidence="1">RNA helicase</fullName>
        <ecNumber evidence="1">3.6.4.13</ecNumber>
    </recommendedName>
</protein>
<feature type="compositionally biased region" description="Basic residues" evidence="7">
    <location>
        <begin position="862"/>
        <end position="871"/>
    </location>
</feature>
<feature type="compositionally biased region" description="Polar residues" evidence="7">
    <location>
        <begin position="676"/>
        <end position="689"/>
    </location>
</feature>
<keyword evidence="5" id="KW-0067">ATP-binding</keyword>
<feature type="compositionally biased region" description="Low complexity" evidence="7">
    <location>
        <begin position="1005"/>
        <end position="1035"/>
    </location>
</feature>
<feature type="domain" description="Helicase C-terminal" evidence="9">
    <location>
        <begin position="275"/>
        <end position="420"/>
    </location>
</feature>
<dbReference type="RefSeq" id="XP_793570.3">
    <property type="nucleotide sequence ID" value="XM_788477.4"/>
</dbReference>
<organism evidence="11 12">
    <name type="scientific">Strongylocentrotus purpuratus</name>
    <name type="common">Purple sea urchin</name>
    <dbReference type="NCBI Taxonomy" id="7668"/>
    <lineage>
        <taxon>Eukaryota</taxon>
        <taxon>Metazoa</taxon>
        <taxon>Echinodermata</taxon>
        <taxon>Eleutherozoa</taxon>
        <taxon>Echinozoa</taxon>
        <taxon>Echinoidea</taxon>
        <taxon>Euechinoidea</taxon>
        <taxon>Echinacea</taxon>
        <taxon>Camarodonta</taxon>
        <taxon>Echinidea</taxon>
        <taxon>Strongylocentrotidae</taxon>
        <taxon>Strongylocentrotus</taxon>
    </lineage>
</organism>
<evidence type="ECO:0000256" key="4">
    <source>
        <dbReference type="ARBA" id="ARBA00022806"/>
    </source>
</evidence>
<feature type="compositionally biased region" description="Polar residues" evidence="7">
    <location>
        <begin position="449"/>
        <end position="464"/>
    </location>
</feature>
<feature type="region of interest" description="Disordered" evidence="7">
    <location>
        <begin position="1004"/>
        <end position="1075"/>
    </location>
</feature>
<dbReference type="PROSITE" id="PS00039">
    <property type="entry name" value="DEAD_ATP_HELICASE"/>
    <property type="match status" value="1"/>
</dbReference>
<evidence type="ECO:0000259" key="8">
    <source>
        <dbReference type="PROSITE" id="PS51192"/>
    </source>
</evidence>
<dbReference type="InterPro" id="IPR014014">
    <property type="entry name" value="RNA_helicase_DEAD_Q_motif"/>
</dbReference>
<dbReference type="InParanoid" id="A0A7M7RE99"/>
<dbReference type="Pfam" id="PF00271">
    <property type="entry name" value="Helicase_C"/>
    <property type="match status" value="1"/>
</dbReference>
<dbReference type="GO" id="GO:0032797">
    <property type="term" value="C:SMN complex"/>
    <property type="evidence" value="ECO:0000318"/>
    <property type="project" value="GO_Central"/>
</dbReference>
<dbReference type="Pfam" id="PF00270">
    <property type="entry name" value="DEAD"/>
    <property type="match status" value="1"/>
</dbReference>
<feature type="short sequence motif" description="Q motif" evidence="6">
    <location>
        <begin position="39"/>
        <end position="67"/>
    </location>
</feature>
<evidence type="ECO:0000259" key="9">
    <source>
        <dbReference type="PROSITE" id="PS51194"/>
    </source>
</evidence>
<feature type="region of interest" description="Disordered" evidence="7">
    <location>
        <begin position="1"/>
        <end position="31"/>
    </location>
</feature>